<name>A0A8S0QKF4_OLEEU</name>
<sequence>MVLPEKEKSPDHTNRWGITVFTEAGGAVVAATAVTTVAIEADTNKCDGGGDGGDDCGCGGGCVGCGGGDGGCGG</sequence>
<evidence type="ECO:0000313" key="1">
    <source>
        <dbReference type="EMBL" id="CAA2967267.1"/>
    </source>
</evidence>
<reference evidence="1 2" key="1">
    <citation type="submission" date="2019-12" db="EMBL/GenBank/DDBJ databases">
        <authorList>
            <person name="Alioto T."/>
            <person name="Alioto T."/>
            <person name="Gomez Garrido J."/>
        </authorList>
    </citation>
    <scope>NUCLEOTIDE SEQUENCE [LARGE SCALE GENOMIC DNA]</scope>
</reference>
<organism evidence="1 2">
    <name type="scientific">Olea europaea subsp. europaea</name>
    <dbReference type="NCBI Taxonomy" id="158383"/>
    <lineage>
        <taxon>Eukaryota</taxon>
        <taxon>Viridiplantae</taxon>
        <taxon>Streptophyta</taxon>
        <taxon>Embryophyta</taxon>
        <taxon>Tracheophyta</taxon>
        <taxon>Spermatophyta</taxon>
        <taxon>Magnoliopsida</taxon>
        <taxon>eudicotyledons</taxon>
        <taxon>Gunneridae</taxon>
        <taxon>Pentapetalae</taxon>
        <taxon>asterids</taxon>
        <taxon>lamiids</taxon>
        <taxon>Lamiales</taxon>
        <taxon>Oleaceae</taxon>
        <taxon>Oleeae</taxon>
        <taxon>Olea</taxon>
    </lineage>
</organism>
<accession>A0A8S0QKF4</accession>
<dbReference type="AlphaFoldDB" id="A0A8S0QKF4"/>
<proteinExistence type="predicted"/>
<dbReference type="Proteomes" id="UP000594638">
    <property type="component" value="Unassembled WGS sequence"/>
</dbReference>
<comment type="caution">
    <text evidence="1">The sequence shown here is derived from an EMBL/GenBank/DDBJ whole genome shotgun (WGS) entry which is preliminary data.</text>
</comment>
<dbReference type="Gramene" id="OE9A098896T1">
    <property type="protein sequence ID" value="OE9A098896C1"/>
    <property type="gene ID" value="OE9A098896"/>
</dbReference>
<protein>
    <submittedName>
        <fullName evidence="1">Uncharacterized protein</fullName>
    </submittedName>
</protein>
<keyword evidence="2" id="KW-1185">Reference proteome</keyword>
<evidence type="ECO:0000313" key="2">
    <source>
        <dbReference type="Proteomes" id="UP000594638"/>
    </source>
</evidence>
<dbReference type="EMBL" id="CACTIH010001880">
    <property type="protein sequence ID" value="CAA2967267.1"/>
    <property type="molecule type" value="Genomic_DNA"/>
</dbReference>
<gene>
    <name evidence="1" type="ORF">OLEA9_A098896</name>
</gene>